<dbReference type="Proteomes" id="UP000585474">
    <property type="component" value="Unassembled WGS sequence"/>
</dbReference>
<feature type="compositionally biased region" description="Basic residues" evidence="1">
    <location>
        <begin position="153"/>
        <end position="163"/>
    </location>
</feature>
<dbReference type="AlphaFoldDB" id="A0A7J0GWL2"/>
<organism evidence="3 4">
    <name type="scientific">Actinidia rufa</name>
    <dbReference type="NCBI Taxonomy" id="165716"/>
    <lineage>
        <taxon>Eukaryota</taxon>
        <taxon>Viridiplantae</taxon>
        <taxon>Streptophyta</taxon>
        <taxon>Embryophyta</taxon>
        <taxon>Tracheophyta</taxon>
        <taxon>Spermatophyta</taxon>
        <taxon>Magnoliopsida</taxon>
        <taxon>eudicotyledons</taxon>
        <taxon>Gunneridae</taxon>
        <taxon>Pentapetalae</taxon>
        <taxon>asterids</taxon>
        <taxon>Ericales</taxon>
        <taxon>Actinidiaceae</taxon>
        <taxon>Actinidia</taxon>
    </lineage>
</organism>
<feature type="compositionally biased region" description="Polar residues" evidence="1">
    <location>
        <begin position="211"/>
        <end position="223"/>
    </location>
</feature>
<evidence type="ECO:0000313" key="3">
    <source>
        <dbReference type="EMBL" id="GFZ15237.1"/>
    </source>
</evidence>
<evidence type="ECO:0000256" key="1">
    <source>
        <dbReference type="SAM" id="MobiDB-lite"/>
    </source>
</evidence>
<feature type="region of interest" description="Disordered" evidence="1">
    <location>
        <begin position="131"/>
        <end position="181"/>
    </location>
</feature>
<accession>A0A7J0GWL2</accession>
<dbReference type="EMBL" id="BJWL01000024">
    <property type="protein sequence ID" value="GFZ15237.1"/>
    <property type="molecule type" value="Genomic_DNA"/>
</dbReference>
<dbReference type="OrthoDB" id="1905162at2759"/>
<feature type="compositionally biased region" description="Basic residues" evidence="1">
    <location>
        <begin position="336"/>
        <end position="347"/>
    </location>
</feature>
<keyword evidence="2 3" id="KW-0812">Transmembrane</keyword>
<keyword evidence="2" id="KW-0472">Membrane</keyword>
<feature type="compositionally biased region" description="Basic and acidic residues" evidence="1">
    <location>
        <begin position="238"/>
        <end position="256"/>
    </location>
</feature>
<feature type="compositionally biased region" description="Low complexity" evidence="1">
    <location>
        <begin position="293"/>
        <end position="306"/>
    </location>
</feature>
<feature type="transmembrane region" description="Helical" evidence="2">
    <location>
        <begin position="46"/>
        <end position="67"/>
    </location>
</feature>
<evidence type="ECO:0000313" key="4">
    <source>
        <dbReference type="Proteomes" id="UP000585474"/>
    </source>
</evidence>
<evidence type="ECO:0000256" key="2">
    <source>
        <dbReference type="SAM" id="Phobius"/>
    </source>
</evidence>
<protein>
    <submittedName>
        <fullName evidence="3">Transmembrane protein</fullName>
    </submittedName>
</protein>
<keyword evidence="2" id="KW-1133">Transmembrane helix</keyword>
<feature type="region of interest" description="Disordered" evidence="1">
    <location>
        <begin position="209"/>
        <end position="355"/>
    </location>
</feature>
<feature type="compositionally biased region" description="Basic and acidic residues" evidence="1">
    <location>
        <begin position="113"/>
        <end position="126"/>
    </location>
</feature>
<feature type="region of interest" description="Disordered" evidence="1">
    <location>
        <begin position="1"/>
        <end position="40"/>
    </location>
</feature>
<sequence length="355" mass="39713">MAQYRQSGFDRGVHHHGNGSSDHVSIGIRAPPHKQHHNRRLKGRKLSIGAVIVILCLGFVVSVFAFASLSRDTEINDYHAQDDDLRSDSDFLTNVTRTQRLKILKFGHGSGAHGRDSRYWDKDDRRRDEDYSEDTVEHVSVGDQDGSTAKVHISTKRKNGNKKSARDESEGSDTRGAGLYNEVGRDELKTYEAEYEASLKNVGELREKHSNTNQLHNNEQVGLQNEEGDLDDGYDDGIDLHDPQAEDYDDVRHDNEDNLDVASLNNVNRRESSDAVDAGTKDQNIAAEVEEASIGSSSENSSLNSQHSDKINTHSRHGSVLDGQSARRSSSERRPVSKKKPKRRKFSGNHLQLSY</sequence>
<feature type="compositionally biased region" description="Acidic residues" evidence="1">
    <location>
        <begin position="226"/>
        <end position="237"/>
    </location>
</feature>
<reference evidence="3 4" key="1">
    <citation type="submission" date="2019-07" db="EMBL/GenBank/DDBJ databases">
        <title>De Novo Assembly of kiwifruit Actinidia rufa.</title>
        <authorList>
            <person name="Sugita-Konishi S."/>
            <person name="Sato K."/>
            <person name="Mori E."/>
            <person name="Abe Y."/>
            <person name="Kisaki G."/>
            <person name="Hamano K."/>
            <person name="Suezawa K."/>
            <person name="Otani M."/>
            <person name="Fukuda T."/>
            <person name="Manabe T."/>
            <person name="Gomi K."/>
            <person name="Tabuchi M."/>
            <person name="Akimitsu K."/>
            <person name="Kataoka I."/>
        </authorList>
    </citation>
    <scope>NUCLEOTIDE SEQUENCE [LARGE SCALE GENOMIC DNA]</scope>
    <source>
        <strain evidence="4">cv. Fuchu</strain>
    </source>
</reference>
<feature type="region of interest" description="Disordered" evidence="1">
    <location>
        <begin position="107"/>
        <end position="126"/>
    </location>
</feature>
<keyword evidence="4" id="KW-1185">Reference proteome</keyword>
<name>A0A7J0GWL2_9ERIC</name>
<comment type="caution">
    <text evidence="3">The sequence shown here is derived from an EMBL/GenBank/DDBJ whole genome shotgun (WGS) entry which is preliminary data.</text>
</comment>
<proteinExistence type="predicted"/>
<feature type="compositionally biased region" description="Basic residues" evidence="1">
    <location>
        <begin position="31"/>
        <end position="40"/>
    </location>
</feature>
<feature type="compositionally biased region" description="Basic and acidic residues" evidence="1">
    <location>
        <begin position="164"/>
        <end position="173"/>
    </location>
</feature>
<gene>
    <name evidence="3" type="ORF">Acr_24g0014270</name>
</gene>